<accession>A0A4Y3NG04</accession>
<evidence type="ECO:0000313" key="2">
    <source>
        <dbReference type="Proteomes" id="UP000317715"/>
    </source>
</evidence>
<dbReference type="Proteomes" id="UP000317715">
    <property type="component" value="Unassembled WGS sequence"/>
</dbReference>
<organism evidence="1 2">
    <name type="scientific">Paenarthrobacter aurescens</name>
    <name type="common">Arthrobacter aurescens</name>
    <dbReference type="NCBI Taxonomy" id="43663"/>
    <lineage>
        <taxon>Bacteria</taxon>
        <taxon>Bacillati</taxon>
        <taxon>Actinomycetota</taxon>
        <taxon>Actinomycetes</taxon>
        <taxon>Micrococcales</taxon>
        <taxon>Micrococcaceae</taxon>
        <taxon>Paenarthrobacter</taxon>
    </lineage>
</organism>
<reference evidence="1 2" key="1">
    <citation type="submission" date="2019-06" db="EMBL/GenBank/DDBJ databases">
        <title>Whole genome shotgun sequence of Paenarthrobacter aurescens NBRC 12136.</title>
        <authorList>
            <person name="Hosoyama A."/>
            <person name="Uohara A."/>
            <person name="Ohji S."/>
            <person name="Ichikawa N."/>
        </authorList>
    </citation>
    <scope>NUCLEOTIDE SEQUENCE [LARGE SCALE GENOMIC DNA]</scope>
    <source>
        <strain evidence="1 2">NBRC 12136</strain>
    </source>
</reference>
<name>A0A4Y3NG04_PAEAU</name>
<dbReference type="InterPro" id="IPR029044">
    <property type="entry name" value="Nucleotide-diphossugar_trans"/>
</dbReference>
<dbReference type="AlphaFoldDB" id="A0A4Y3NG04"/>
<dbReference type="EMBL" id="BJMD01000016">
    <property type="protein sequence ID" value="GEB20017.1"/>
    <property type="molecule type" value="Genomic_DNA"/>
</dbReference>
<comment type="caution">
    <text evidence="1">The sequence shown here is derived from an EMBL/GenBank/DDBJ whole genome shotgun (WGS) entry which is preliminary data.</text>
</comment>
<keyword evidence="2" id="KW-1185">Reference proteome</keyword>
<evidence type="ECO:0008006" key="3">
    <source>
        <dbReference type="Google" id="ProtNLM"/>
    </source>
</evidence>
<gene>
    <name evidence="1" type="ORF">AAU01_27720</name>
</gene>
<dbReference type="SUPFAM" id="SSF53448">
    <property type="entry name" value="Nucleotide-diphospho-sugar transferases"/>
    <property type="match status" value="1"/>
</dbReference>
<protein>
    <recommendedName>
        <fullName evidence="3">Glycosyltransferase</fullName>
    </recommendedName>
</protein>
<proteinExistence type="predicted"/>
<sequence>MPLPSNPGPQLALDSALPRIPRLVYKARLISSLRLRNRLSRKKVTGSADVVVSMTSYGRRLGIVAHALESIAAGSVRPARMILWVNEPDFEVAKYPMLQRLQRRGLEILRCEDFGPHKKYFPYCREFARDDMNLALADDDLMYPRRWLEILLSASGAVQEIPAYRAHRMRTDVAHSTLENYNSWTPAPTGSTSHANFLTGGAGVLLPPRLQSAIREAGTSFREVAPRADDIWLNALAIRHGYRRRVVAAQGQHLTMYPRSQREALHSENVEGGRNDLQIAAVFGPRDIAVISSDITNTP</sequence>
<evidence type="ECO:0000313" key="1">
    <source>
        <dbReference type="EMBL" id="GEB20017.1"/>
    </source>
</evidence>